<evidence type="ECO:0000256" key="1">
    <source>
        <dbReference type="ARBA" id="ARBA00022603"/>
    </source>
</evidence>
<gene>
    <name evidence="5" type="ORF">B1C78_06745</name>
</gene>
<evidence type="ECO:0000256" key="3">
    <source>
        <dbReference type="PROSITE-ProRule" id="PRU00333"/>
    </source>
</evidence>
<accession>A0A1V3NKF4</accession>
<feature type="binding site" evidence="3">
    <location>
        <position position="296"/>
    </location>
    <ligand>
        <name>Zn(2+)</name>
        <dbReference type="ChEBI" id="CHEBI:29105"/>
    </ligand>
</feature>
<dbReference type="RefSeq" id="WP_077278385.1">
    <property type="nucleotide sequence ID" value="NZ_MVBK01000038.1"/>
</dbReference>
<dbReference type="GO" id="GO:0032259">
    <property type="term" value="P:methylation"/>
    <property type="evidence" value="ECO:0007669"/>
    <property type="project" value="UniProtKB-KW"/>
</dbReference>
<evidence type="ECO:0000313" key="5">
    <source>
        <dbReference type="EMBL" id="OOG25423.1"/>
    </source>
</evidence>
<evidence type="ECO:0000256" key="2">
    <source>
        <dbReference type="ARBA" id="ARBA00022679"/>
    </source>
</evidence>
<dbReference type="STRING" id="108003.B1C78_06745"/>
<dbReference type="AlphaFoldDB" id="A0A1V3NKF4"/>
<dbReference type="InterPro" id="IPR036589">
    <property type="entry name" value="HCY_dom_sf"/>
</dbReference>
<organism evidence="5 6">
    <name type="scientific">Thioalkalivibrio denitrificans</name>
    <dbReference type="NCBI Taxonomy" id="108003"/>
    <lineage>
        <taxon>Bacteria</taxon>
        <taxon>Pseudomonadati</taxon>
        <taxon>Pseudomonadota</taxon>
        <taxon>Gammaproteobacteria</taxon>
        <taxon>Chromatiales</taxon>
        <taxon>Ectothiorhodospiraceae</taxon>
        <taxon>Thioalkalivibrio</taxon>
    </lineage>
</organism>
<dbReference type="EMBL" id="MVBK01000038">
    <property type="protein sequence ID" value="OOG25423.1"/>
    <property type="molecule type" value="Genomic_DNA"/>
</dbReference>
<proteinExistence type="predicted"/>
<dbReference type="PANTHER" id="PTHR11103:SF18">
    <property type="entry name" value="SLR1189 PROTEIN"/>
    <property type="match status" value="1"/>
</dbReference>
<comment type="cofactor">
    <cofactor evidence="3">
        <name>Zn(2+)</name>
        <dbReference type="ChEBI" id="CHEBI:29105"/>
    </cofactor>
</comment>
<evidence type="ECO:0000313" key="6">
    <source>
        <dbReference type="Proteomes" id="UP000189462"/>
    </source>
</evidence>
<evidence type="ECO:0000259" key="4">
    <source>
        <dbReference type="PROSITE" id="PS50970"/>
    </source>
</evidence>
<keyword evidence="2 3" id="KW-0808">Transferase</keyword>
<dbReference type="GO" id="GO:0008168">
    <property type="term" value="F:methyltransferase activity"/>
    <property type="evidence" value="ECO:0007669"/>
    <property type="project" value="UniProtKB-UniRule"/>
</dbReference>
<dbReference type="GO" id="GO:0046872">
    <property type="term" value="F:metal ion binding"/>
    <property type="evidence" value="ECO:0007669"/>
    <property type="project" value="UniProtKB-KW"/>
</dbReference>
<protein>
    <recommendedName>
        <fullName evidence="4">Hcy-binding domain-containing protein</fullName>
    </recommendedName>
</protein>
<keyword evidence="6" id="KW-1185">Reference proteome</keyword>
<comment type="caution">
    <text evidence="5">The sequence shown here is derived from an EMBL/GenBank/DDBJ whole genome shotgun (WGS) entry which is preliminary data.</text>
</comment>
<feature type="domain" description="Hcy-binding" evidence="4">
    <location>
        <begin position="4"/>
        <end position="310"/>
    </location>
</feature>
<dbReference type="Proteomes" id="UP000189462">
    <property type="component" value="Unassembled WGS sequence"/>
</dbReference>
<dbReference type="PROSITE" id="PS50970">
    <property type="entry name" value="HCY"/>
    <property type="match status" value="1"/>
</dbReference>
<dbReference type="Pfam" id="PF02574">
    <property type="entry name" value="S-methyl_trans"/>
    <property type="match status" value="1"/>
</dbReference>
<feature type="binding site" evidence="3">
    <location>
        <position position="295"/>
    </location>
    <ligand>
        <name>Zn(2+)</name>
        <dbReference type="ChEBI" id="CHEBI:29105"/>
    </ligand>
</feature>
<keyword evidence="3" id="KW-0479">Metal-binding</keyword>
<dbReference type="SUPFAM" id="SSF82282">
    <property type="entry name" value="Homocysteine S-methyltransferase"/>
    <property type="match status" value="1"/>
</dbReference>
<dbReference type="OrthoDB" id="9803687at2"/>
<feature type="binding site" evidence="3">
    <location>
        <position position="227"/>
    </location>
    <ligand>
        <name>Zn(2+)</name>
        <dbReference type="ChEBI" id="CHEBI:29105"/>
    </ligand>
</feature>
<keyword evidence="3" id="KW-0862">Zinc</keyword>
<dbReference type="InterPro" id="IPR003726">
    <property type="entry name" value="HCY_dom"/>
</dbReference>
<reference evidence="5 6" key="1">
    <citation type="submission" date="2017-02" db="EMBL/GenBank/DDBJ databases">
        <title>Genomic diversity within the haloalkaliphilic genus Thioalkalivibrio.</title>
        <authorList>
            <person name="Ahn A.-C."/>
            <person name="Meier-Kolthoff J."/>
            <person name="Overmars L."/>
            <person name="Richter M."/>
            <person name="Woyke T."/>
            <person name="Sorokin D.Y."/>
            <person name="Muyzer G."/>
        </authorList>
    </citation>
    <scope>NUCLEOTIDE SEQUENCE [LARGE SCALE GENOMIC DNA]</scope>
    <source>
        <strain evidence="5 6">ALJD</strain>
    </source>
</reference>
<dbReference type="Gene3D" id="3.20.20.330">
    <property type="entry name" value="Homocysteine-binding-like domain"/>
    <property type="match status" value="1"/>
</dbReference>
<name>A0A1V3NKF4_9GAMM</name>
<keyword evidence="1 3" id="KW-0489">Methyltransferase</keyword>
<sequence length="315" mass="34549">MTTETTFPTHPGDTLFLTEGGIETELMYKWGFELPHFAAFPLLDNDDAVTVMRDMYRRSLDVMASHGMGAMLTGLDYRASPDWGELLGYSPQGLADANHQAIEFLRDVAREYEGDIPCTLVGGIVGPRGDAYELNRTITADEAEDYHSTQLNTLKEANADFACAMTFNNIPEAVGVARAAKRIGVPLVISLTVDGTSRLNSGPSIAEAVTSIDAETDAAPVCYMLNCSHPLEFEPGIEDGDWIRRLRGFRPNASRMEKIALCQLGHLEEGDPEELGRLMGDLSQRYPHMDIWGGCCGTGHVHLDEIARNVRAARV</sequence>
<dbReference type="PANTHER" id="PTHR11103">
    <property type="entry name" value="SLR1189 PROTEIN"/>
    <property type="match status" value="1"/>
</dbReference>